<gene>
    <name evidence="2" type="ORF">C8F04DRAFT_1192331</name>
</gene>
<protein>
    <submittedName>
        <fullName evidence="2">Uncharacterized protein</fullName>
    </submittedName>
</protein>
<sequence>MIFEIFDAAVGPLVNLDYERAVLAMLLSTKPKWLSHKRLQIPPHFPRPQLLTSHGSAHPSTGHGHIARPPLLIESLTSIGEVSAKRPRPDEDEDTPGPAPKRRGMARSLRQCGPKGAQEEQVVAVPIGRIVASGKGWVEIEADDDI</sequence>
<reference evidence="2" key="1">
    <citation type="submission" date="2023-03" db="EMBL/GenBank/DDBJ databases">
        <title>Massive genome expansion in bonnet fungi (Mycena s.s.) driven by repeated elements and novel gene families across ecological guilds.</title>
        <authorList>
            <consortium name="Lawrence Berkeley National Laboratory"/>
            <person name="Harder C.B."/>
            <person name="Miyauchi S."/>
            <person name="Viragh M."/>
            <person name="Kuo A."/>
            <person name="Thoen E."/>
            <person name="Andreopoulos B."/>
            <person name="Lu D."/>
            <person name="Skrede I."/>
            <person name="Drula E."/>
            <person name="Henrissat B."/>
            <person name="Morin E."/>
            <person name="Kohler A."/>
            <person name="Barry K."/>
            <person name="LaButti K."/>
            <person name="Morin E."/>
            <person name="Salamov A."/>
            <person name="Lipzen A."/>
            <person name="Mereny Z."/>
            <person name="Hegedus B."/>
            <person name="Baldrian P."/>
            <person name="Stursova M."/>
            <person name="Weitz H."/>
            <person name="Taylor A."/>
            <person name="Grigoriev I.V."/>
            <person name="Nagy L.G."/>
            <person name="Martin F."/>
            <person name="Kauserud H."/>
        </authorList>
    </citation>
    <scope>NUCLEOTIDE SEQUENCE</scope>
    <source>
        <strain evidence="2">CBHHK200</strain>
    </source>
</reference>
<keyword evidence="3" id="KW-1185">Reference proteome</keyword>
<organism evidence="2 3">
    <name type="scientific">Mycena alexandri</name>
    <dbReference type="NCBI Taxonomy" id="1745969"/>
    <lineage>
        <taxon>Eukaryota</taxon>
        <taxon>Fungi</taxon>
        <taxon>Dikarya</taxon>
        <taxon>Basidiomycota</taxon>
        <taxon>Agaricomycotina</taxon>
        <taxon>Agaricomycetes</taxon>
        <taxon>Agaricomycetidae</taxon>
        <taxon>Agaricales</taxon>
        <taxon>Marasmiineae</taxon>
        <taxon>Mycenaceae</taxon>
        <taxon>Mycena</taxon>
    </lineage>
</organism>
<proteinExistence type="predicted"/>
<evidence type="ECO:0000256" key="1">
    <source>
        <dbReference type="SAM" id="MobiDB-lite"/>
    </source>
</evidence>
<feature type="compositionally biased region" description="Polar residues" evidence="1">
    <location>
        <begin position="50"/>
        <end position="59"/>
    </location>
</feature>
<feature type="region of interest" description="Disordered" evidence="1">
    <location>
        <begin position="45"/>
        <end position="120"/>
    </location>
</feature>
<evidence type="ECO:0000313" key="2">
    <source>
        <dbReference type="EMBL" id="KAJ7024518.1"/>
    </source>
</evidence>
<dbReference type="Proteomes" id="UP001218188">
    <property type="component" value="Unassembled WGS sequence"/>
</dbReference>
<accession>A0AAD6WRM1</accession>
<evidence type="ECO:0000313" key="3">
    <source>
        <dbReference type="Proteomes" id="UP001218188"/>
    </source>
</evidence>
<dbReference type="AlphaFoldDB" id="A0AAD6WRM1"/>
<dbReference type="EMBL" id="JARJCM010000168">
    <property type="protein sequence ID" value="KAJ7024518.1"/>
    <property type="molecule type" value="Genomic_DNA"/>
</dbReference>
<comment type="caution">
    <text evidence="2">The sequence shown here is derived from an EMBL/GenBank/DDBJ whole genome shotgun (WGS) entry which is preliminary data.</text>
</comment>
<name>A0AAD6WRM1_9AGAR</name>